<dbReference type="InterPro" id="IPR038725">
    <property type="entry name" value="YdaG_split_barrel_FMN-bd"/>
</dbReference>
<evidence type="ECO:0000313" key="2">
    <source>
        <dbReference type="EMBL" id="TQJ13060.1"/>
    </source>
</evidence>
<gene>
    <name evidence="2" type="ORF">FB459_0450</name>
</gene>
<proteinExistence type="predicted"/>
<dbReference type="Gene3D" id="2.30.110.10">
    <property type="entry name" value="Electron Transport, Fmn-binding Protein, Chain A"/>
    <property type="match status" value="1"/>
</dbReference>
<reference evidence="2 3" key="1">
    <citation type="submission" date="2019-06" db="EMBL/GenBank/DDBJ databases">
        <title>Sequencing the genomes of 1000 actinobacteria strains.</title>
        <authorList>
            <person name="Klenk H.-P."/>
        </authorList>
    </citation>
    <scope>NUCLEOTIDE SEQUENCE [LARGE SCALE GENOMIC DNA]</scope>
    <source>
        <strain evidence="2 3">DSM 19828</strain>
    </source>
</reference>
<dbReference type="InterPro" id="IPR052917">
    <property type="entry name" value="Stress-Dev_Protein"/>
</dbReference>
<name>A0A542ECM6_9MICO</name>
<dbReference type="SUPFAM" id="SSF50475">
    <property type="entry name" value="FMN-binding split barrel"/>
    <property type="match status" value="1"/>
</dbReference>
<keyword evidence="3" id="KW-1185">Reference proteome</keyword>
<dbReference type="RefSeq" id="WP_141927303.1">
    <property type="nucleotide sequence ID" value="NZ_BAABCI010000039.1"/>
</dbReference>
<organism evidence="2 3">
    <name type="scientific">Yimella lutea</name>
    <dbReference type="NCBI Taxonomy" id="587872"/>
    <lineage>
        <taxon>Bacteria</taxon>
        <taxon>Bacillati</taxon>
        <taxon>Actinomycetota</taxon>
        <taxon>Actinomycetes</taxon>
        <taxon>Micrococcales</taxon>
        <taxon>Dermacoccaceae</taxon>
        <taxon>Yimella</taxon>
    </lineage>
</organism>
<dbReference type="Proteomes" id="UP000320806">
    <property type="component" value="Unassembled WGS sequence"/>
</dbReference>
<evidence type="ECO:0000259" key="1">
    <source>
        <dbReference type="Pfam" id="PF16242"/>
    </source>
</evidence>
<dbReference type="AlphaFoldDB" id="A0A542ECM6"/>
<accession>A0A542ECM6</accession>
<feature type="domain" description="General stress protein FMN-binding split barrel" evidence="1">
    <location>
        <begin position="16"/>
        <end position="159"/>
    </location>
</feature>
<protein>
    <submittedName>
        <fullName evidence="2">General stress protein 26</fullName>
    </submittedName>
</protein>
<dbReference type="PANTHER" id="PTHR34818:SF1">
    <property type="entry name" value="PROTEIN BLI-3"/>
    <property type="match status" value="1"/>
</dbReference>
<dbReference type="OrthoDB" id="1432662at2"/>
<evidence type="ECO:0000313" key="3">
    <source>
        <dbReference type="Proteomes" id="UP000320806"/>
    </source>
</evidence>
<dbReference type="Pfam" id="PF16242">
    <property type="entry name" value="Pyrid_ox_like"/>
    <property type="match status" value="1"/>
</dbReference>
<comment type="caution">
    <text evidence="2">The sequence shown here is derived from an EMBL/GenBank/DDBJ whole genome shotgun (WGS) entry which is preliminary data.</text>
</comment>
<sequence length="169" mass="18570">MACRRPDPAQGPAHDVPTFVEMVKDERTCMFTSVDADGTIISRPMAVQKVDDDGTLWFMAFADSPKIDQLAMHPQVNIAFVSGTSWVSASGTGELVDDVTKKKELWNPFAQAWFQREPESPEVALIRVNVTGGEFWDSPSKPAQLFGMVKGAVTKQRPDDGENAKLDLA</sequence>
<dbReference type="PANTHER" id="PTHR34818">
    <property type="entry name" value="PROTEIN BLI-3"/>
    <property type="match status" value="1"/>
</dbReference>
<dbReference type="EMBL" id="VFMO01000001">
    <property type="protein sequence ID" value="TQJ13060.1"/>
    <property type="molecule type" value="Genomic_DNA"/>
</dbReference>
<dbReference type="InterPro" id="IPR012349">
    <property type="entry name" value="Split_barrel_FMN-bd"/>
</dbReference>